<keyword evidence="7" id="KW-1185">Reference proteome</keyword>
<organism evidence="6 7">
    <name type="scientific">Haematococcus lacustris</name>
    <name type="common">Green alga</name>
    <name type="synonym">Haematococcus pluvialis</name>
    <dbReference type="NCBI Taxonomy" id="44745"/>
    <lineage>
        <taxon>Eukaryota</taxon>
        <taxon>Viridiplantae</taxon>
        <taxon>Chlorophyta</taxon>
        <taxon>core chlorophytes</taxon>
        <taxon>Chlorophyceae</taxon>
        <taxon>CS clade</taxon>
        <taxon>Chlamydomonadales</taxon>
        <taxon>Haematococcaceae</taxon>
        <taxon>Haematococcus</taxon>
    </lineage>
</organism>
<evidence type="ECO:0000256" key="4">
    <source>
        <dbReference type="ARBA" id="ARBA00037921"/>
    </source>
</evidence>
<dbReference type="EMBL" id="BLLF01001445">
    <property type="protein sequence ID" value="GFH19337.1"/>
    <property type="molecule type" value="Genomic_DNA"/>
</dbReference>
<dbReference type="InterPro" id="IPR016160">
    <property type="entry name" value="Ald_DH_CS_CYS"/>
</dbReference>
<dbReference type="Gene3D" id="3.40.605.10">
    <property type="entry name" value="Aldehyde Dehydrogenase, Chain A, domain 1"/>
    <property type="match status" value="1"/>
</dbReference>
<dbReference type="InterPro" id="IPR015590">
    <property type="entry name" value="Aldehyde_DH_dom"/>
</dbReference>
<gene>
    <name evidence="6" type="ORF">HaLaN_16272</name>
</gene>
<accession>A0A699Z9K4</accession>
<dbReference type="PANTHER" id="PTHR43860:SF2">
    <property type="entry name" value="BETAINE ALDEHYDE DEHYDROGENASE-RELATED"/>
    <property type="match status" value="1"/>
</dbReference>
<dbReference type="PANTHER" id="PTHR43860">
    <property type="entry name" value="BETAINE ALDEHYDE DEHYDROGENASE"/>
    <property type="match status" value="1"/>
</dbReference>
<dbReference type="InterPro" id="IPR016161">
    <property type="entry name" value="Ald_DH/histidinol_DH"/>
</dbReference>
<dbReference type="InterPro" id="IPR016162">
    <property type="entry name" value="Ald_DH_N"/>
</dbReference>
<evidence type="ECO:0000256" key="2">
    <source>
        <dbReference type="ARBA" id="ARBA00023002"/>
    </source>
</evidence>
<name>A0A699Z9K4_HAELA</name>
<feature type="domain" description="Aldehyde dehydrogenase" evidence="5">
    <location>
        <begin position="1"/>
        <end position="202"/>
    </location>
</feature>
<dbReference type="GO" id="GO:0004029">
    <property type="term" value="F:aldehyde dehydrogenase (NAD+) activity"/>
    <property type="evidence" value="ECO:0007669"/>
    <property type="project" value="UniProtKB-ARBA"/>
</dbReference>
<evidence type="ECO:0000313" key="7">
    <source>
        <dbReference type="Proteomes" id="UP000485058"/>
    </source>
</evidence>
<protein>
    <submittedName>
        <fullName evidence="6">Aldedh domain-containing protein</fullName>
    </submittedName>
</protein>
<dbReference type="FunFam" id="3.40.309.10:FF:000012">
    <property type="entry name" value="Betaine aldehyde dehydrogenase"/>
    <property type="match status" value="1"/>
</dbReference>
<proteinExistence type="inferred from homology"/>
<dbReference type="Gene3D" id="3.40.309.10">
    <property type="entry name" value="Aldehyde Dehydrogenase, Chain A, domain 2"/>
    <property type="match status" value="1"/>
</dbReference>
<comment type="pathway">
    <text evidence="4">Amine and polyamine biosynthesis; betaine biosynthesis via choline pathway; betaine from betaine aldehyde: step 1/1.</text>
</comment>
<dbReference type="SUPFAM" id="SSF53720">
    <property type="entry name" value="ALDH-like"/>
    <property type="match status" value="1"/>
</dbReference>
<reference evidence="6 7" key="1">
    <citation type="submission" date="2020-02" db="EMBL/GenBank/DDBJ databases">
        <title>Draft genome sequence of Haematococcus lacustris strain NIES-144.</title>
        <authorList>
            <person name="Morimoto D."/>
            <person name="Nakagawa S."/>
            <person name="Yoshida T."/>
            <person name="Sawayama S."/>
        </authorList>
    </citation>
    <scope>NUCLEOTIDE SEQUENCE [LARGE SCALE GENOMIC DNA]</scope>
    <source>
        <strain evidence="6 7">NIES-144</strain>
    </source>
</reference>
<evidence type="ECO:0000256" key="1">
    <source>
        <dbReference type="ARBA" id="ARBA00009986"/>
    </source>
</evidence>
<dbReference type="Proteomes" id="UP000485058">
    <property type="component" value="Unassembled WGS sequence"/>
</dbReference>
<dbReference type="AlphaFoldDB" id="A0A699Z9K4"/>
<comment type="caution">
    <text evidence="6">The sequence shown here is derived from an EMBL/GenBank/DDBJ whole genome shotgun (WGS) entry which is preliminary data.</text>
</comment>
<feature type="non-terminal residue" evidence="6">
    <location>
        <position position="1"/>
    </location>
</feature>
<comment type="similarity">
    <text evidence="1">Belongs to the aldehyde dehydrogenase family.</text>
</comment>
<evidence type="ECO:0000256" key="3">
    <source>
        <dbReference type="ARBA" id="ARBA00023027"/>
    </source>
</evidence>
<evidence type="ECO:0000313" key="6">
    <source>
        <dbReference type="EMBL" id="GFH19337.1"/>
    </source>
</evidence>
<evidence type="ECO:0000259" key="5">
    <source>
        <dbReference type="Pfam" id="PF00171"/>
    </source>
</evidence>
<keyword evidence="2" id="KW-0560">Oxidoreductase</keyword>
<keyword evidence="3" id="KW-0520">NAD</keyword>
<dbReference type="Pfam" id="PF00171">
    <property type="entry name" value="Aldedh"/>
    <property type="match status" value="1"/>
</dbReference>
<dbReference type="InterPro" id="IPR016163">
    <property type="entry name" value="Ald_DH_C"/>
</dbReference>
<dbReference type="PROSITE" id="PS00070">
    <property type="entry name" value="ALDEHYDE_DEHYDR_CYS"/>
    <property type="match status" value="1"/>
</dbReference>
<sequence>FGSFWTNGQICSATSRLLLHADIAPAFLDKLKQRAESIRVEDPLTKGCRLGPLVSAGQYERVKAYVAAGLEEGAELLTGGGRPSHLASGYFLQPTVFTSVKPHMRVWREEIFGPVLSVMTFTSEAEALKLANESEYGLGGAVISADAQRCQRVAEGLECGIVWVNCSQPCFSQAPWGGVKNSGHGRELGEWGLENFLSVKQITTYVSPNIWEWYNPEQPSKL</sequence>